<keyword evidence="5" id="KW-1185">Reference proteome</keyword>
<evidence type="ECO:0000259" key="3">
    <source>
        <dbReference type="SMART" id="SM01255"/>
    </source>
</evidence>
<protein>
    <submittedName>
        <fullName evidence="4">KNOX</fullName>
    </submittedName>
</protein>
<comment type="subcellular location">
    <subcellularLocation>
        <location evidence="1">Nucleus</location>
    </subcellularLocation>
</comment>
<organism evidence="4 5">
    <name type="scientific">Parasponia andersonii</name>
    <name type="common">Sponia andersonii</name>
    <dbReference type="NCBI Taxonomy" id="3476"/>
    <lineage>
        <taxon>Eukaryota</taxon>
        <taxon>Viridiplantae</taxon>
        <taxon>Streptophyta</taxon>
        <taxon>Embryophyta</taxon>
        <taxon>Tracheophyta</taxon>
        <taxon>Spermatophyta</taxon>
        <taxon>Magnoliopsida</taxon>
        <taxon>eudicotyledons</taxon>
        <taxon>Gunneridae</taxon>
        <taxon>Pentapetalae</taxon>
        <taxon>rosids</taxon>
        <taxon>fabids</taxon>
        <taxon>Rosales</taxon>
        <taxon>Cannabaceae</taxon>
        <taxon>Parasponia</taxon>
    </lineage>
</organism>
<reference evidence="5" key="1">
    <citation type="submission" date="2016-06" db="EMBL/GenBank/DDBJ databases">
        <title>Parallel loss of symbiosis genes in relatives of nitrogen-fixing non-legume Parasponia.</title>
        <authorList>
            <person name="Van Velzen R."/>
            <person name="Holmer R."/>
            <person name="Bu F."/>
            <person name="Rutten L."/>
            <person name="Van Zeijl A."/>
            <person name="Liu W."/>
            <person name="Santuari L."/>
            <person name="Cao Q."/>
            <person name="Sharma T."/>
            <person name="Shen D."/>
            <person name="Roswanjaya Y."/>
            <person name="Wardhani T."/>
            <person name="Kalhor M.S."/>
            <person name="Jansen J."/>
            <person name="Van den Hoogen J."/>
            <person name="Gungor B."/>
            <person name="Hartog M."/>
            <person name="Hontelez J."/>
            <person name="Verver J."/>
            <person name="Yang W.-C."/>
            <person name="Schijlen E."/>
            <person name="Repin R."/>
            <person name="Schilthuizen M."/>
            <person name="Schranz E."/>
            <person name="Heidstra R."/>
            <person name="Miyata K."/>
            <person name="Fedorova E."/>
            <person name="Kohlen W."/>
            <person name="Bisseling T."/>
            <person name="Smit S."/>
            <person name="Geurts R."/>
        </authorList>
    </citation>
    <scope>NUCLEOTIDE SEQUENCE [LARGE SCALE GENOMIC DNA]</scope>
    <source>
        <strain evidence="5">cv. WU1-14</strain>
    </source>
</reference>
<proteinExistence type="predicted"/>
<dbReference type="GO" id="GO:0005634">
    <property type="term" value="C:nucleus"/>
    <property type="evidence" value="ECO:0007669"/>
    <property type="project" value="UniProtKB-SubCell"/>
</dbReference>
<feature type="domain" description="KNOX1" evidence="3">
    <location>
        <begin position="20"/>
        <end position="64"/>
    </location>
</feature>
<name>A0A2P5BHG1_PARAD</name>
<dbReference type="Proteomes" id="UP000237105">
    <property type="component" value="Unassembled WGS sequence"/>
</dbReference>
<sequence>MKNIGGALEDLAEKIFGQDFILKSNITNHPAFSHLLDASIQCQKIGAPPEKASLLEEIISRENHIINMDLKLEH</sequence>
<accession>A0A2P5BHG1</accession>
<dbReference type="GO" id="GO:0003677">
    <property type="term" value="F:DNA binding"/>
    <property type="evidence" value="ECO:0007669"/>
    <property type="project" value="InterPro"/>
</dbReference>
<comment type="caution">
    <text evidence="4">The sequence shown here is derived from an EMBL/GenBank/DDBJ whole genome shotgun (WGS) entry which is preliminary data.</text>
</comment>
<evidence type="ECO:0000313" key="5">
    <source>
        <dbReference type="Proteomes" id="UP000237105"/>
    </source>
</evidence>
<dbReference type="OrthoDB" id="1742680at2759"/>
<evidence type="ECO:0000256" key="1">
    <source>
        <dbReference type="ARBA" id="ARBA00004123"/>
    </source>
</evidence>
<gene>
    <name evidence="4" type="ORF">PanWU01x14_238560</name>
</gene>
<evidence type="ECO:0000313" key="4">
    <source>
        <dbReference type="EMBL" id="PON48206.1"/>
    </source>
</evidence>
<dbReference type="Pfam" id="PF03790">
    <property type="entry name" value="KNOX1"/>
    <property type="match status" value="1"/>
</dbReference>
<dbReference type="AlphaFoldDB" id="A0A2P5BHG1"/>
<dbReference type="EMBL" id="JXTB01000280">
    <property type="protein sequence ID" value="PON48206.1"/>
    <property type="molecule type" value="Genomic_DNA"/>
</dbReference>
<keyword evidence="2" id="KW-0539">Nucleus</keyword>
<dbReference type="InterPro" id="IPR005540">
    <property type="entry name" value="KNOX1"/>
</dbReference>
<evidence type="ECO:0000256" key="2">
    <source>
        <dbReference type="ARBA" id="ARBA00023242"/>
    </source>
</evidence>
<dbReference type="SMART" id="SM01255">
    <property type="entry name" value="KNOX1"/>
    <property type="match status" value="1"/>
</dbReference>